<dbReference type="Pfam" id="PF04479">
    <property type="entry name" value="RTA1"/>
    <property type="match status" value="1"/>
</dbReference>
<evidence type="ECO:0000256" key="5">
    <source>
        <dbReference type="SAM" id="Phobius"/>
    </source>
</evidence>
<gene>
    <name evidence="6" type="ORF">ABVK25_004601</name>
</gene>
<proteinExistence type="predicted"/>
<dbReference type="InterPro" id="IPR007568">
    <property type="entry name" value="RTA1"/>
</dbReference>
<evidence type="ECO:0000313" key="6">
    <source>
        <dbReference type="EMBL" id="KAL2055263.1"/>
    </source>
</evidence>
<feature type="transmembrane region" description="Helical" evidence="5">
    <location>
        <begin position="148"/>
        <end position="166"/>
    </location>
</feature>
<reference evidence="6 7" key="1">
    <citation type="submission" date="2024-09" db="EMBL/GenBank/DDBJ databases">
        <title>Rethinking Asexuality: The Enigmatic Case of Functional Sexual Genes in Lepraria (Stereocaulaceae).</title>
        <authorList>
            <person name="Doellman M."/>
            <person name="Sun Y."/>
            <person name="Barcenas-Pena A."/>
            <person name="Lumbsch H.T."/>
            <person name="Grewe F."/>
        </authorList>
    </citation>
    <scope>NUCLEOTIDE SEQUENCE [LARGE SCALE GENOMIC DNA]</scope>
    <source>
        <strain evidence="6 7">Grewe 0041</strain>
    </source>
</reference>
<name>A0ABR4BCU7_9LECA</name>
<evidence type="ECO:0000313" key="7">
    <source>
        <dbReference type="Proteomes" id="UP001590951"/>
    </source>
</evidence>
<feature type="transmembrane region" description="Helical" evidence="5">
    <location>
        <begin position="114"/>
        <end position="136"/>
    </location>
</feature>
<comment type="subcellular location">
    <subcellularLocation>
        <location evidence="1">Membrane</location>
        <topology evidence="1">Multi-pass membrane protein</topology>
    </subcellularLocation>
</comment>
<keyword evidence="2 5" id="KW-0812">Transmembrane</keyword>
<dbReference type="Proteomes" id="UP001590951">
    <property type="component" value="Unassembled WGS sequence"/>
</dbReference>
<feature type="transmembrane region" description="Helical" evidence="5">
    <location>
        <begin position="178"/>
        <end position="199"/>
    </location>
</feature>
<dbReference type="PANTHER" id="PTHR31465">
    <property type="entry name" value="PROTEIN RTA1-RELATED"/>
    <property type="match status" value="1"/>
</dbReference>
<evidence type="ECO:0000256" key="2">
    <source>
        <dbReference type="ARBA" id="ARBA00022692"/>
    </source>
</evidence>
<evidence type="ECO:0000256" key="4">
    <source>
        <dbReference type="ARBA" id="ARBA00023136"/>
    </source>
</evidence>
<comment type="caution">
    <text evidence="6">The sequence shown here is derived from an EMBL/GenBank/DDBJ whole genome shotgun (WGS) entry which is preliminary data.</text>
</comment>
<organism evidence="6 7">
    <name type="scientific">Lepraria finkii</name>
    <dbReference type="NCBI Taxonomy" id="1340010"/>
    <lineage>
        <taxon>Eukaryota</taxon>
        <taxon>Fungi</taxon>
        <taxon>Dikarya</taxon>
        <taxon>Ascomycota</taxon>
        <taxon>Pezizomycotina</taxon>
        <taxon>Lecanoromycetes</taxon>
        <taxon>OSLEUM clade</taxon>
        <taxon>Lecanoromycetidae</taxon>
        <taxon>Lecanorales</taxon>
        <taxon>Lecanorineae</taxon>
        <taxon>Stereocaulaceae</taxon>
        <taxon>Lepraria</taxon>
    </lineage>
</organism>
<dbReference type="EMBL" id="JBHFEH010000012">
    <property type="protein sequence ID" value="KAL2055263.1"/>
    <property type="molecule type" value="Genomic_DNA"/>
</dbReference>
<keyword evidence="3 5" id="KW-1133">Transmembrane helix</keyword>
<keyword evidence="7" id="KW-1185">Reference proteome</keyword>
<sequence>MASIFPRDASAYDLEGRLNAYGAYDANAKAPAYGYDPHAAPGLLTSSAQQSTISSPNSLRPMAAATASSHQNSTSSFPASLNVISIFAQATGGSMAAKAASQSPPGDFNTGTHVMLGGICFQLVSMSIFCVFWLLFLFRARKIPYSNIHAFTTSFATACIMVRNVYRAIELGQGWTGYYIIHEVYFCVLDGGLMALATVTMNFFHPSRYVAGLAENEAAVGMSMKGAYVGSGYGRGSDQESGIAMHYKVLLSKPSRLTDQCG</sequence>
<evidence type="ECO:0000256" key="1">
    <source>
        <dbReference type="ARBA" id="ARBA00004141"/>
    </source>
</evidence>
<protein>
    <submittedName>
        <fullName evidence="6">Uncharacterized protein</fullName>
    </submittedName>
</protein>
<accession>A0ABR4BCU7</accession>
<dbReference type="PANTHER" id="PTHR31465:SF9">
    <property type="entry name" value="SPHINGOID LONG-CHAIN BASE TRANSPORTER RSB1"/>
    <property type="match status" value="1"/>
</dbReference>
<keyword evidence="4 5" id="KW-0472">Membrane</keyword>
<evidence type="ECO:0000256" key="3">
    <source>
        <dbReference type="ARBA" id="ARBA00022989"/>
    </source>
</evidence>